<evidence type="ECO:0000313" key="10">
    <source>
        <dbReference type="Proteomes" id="UP000279306"/>
    </source>
</evidence>
<dbReference type="RefSeq" id="WP_053086817.1">
    <property type="nucleotide sequence ID" value="NZ_CVQQ01000002.1"/>
</dbReference>
<evidence type="ECO:0000256" key="1">
    <source>
        <dbReference type="ARBA" id="ARBA00004651"/>
    </source>
</evidence>
<keyword evidence="3" id="KW-1003">Cell membrane</keyword>
<sequence>MSAESAALHAPGRFSPGWLRSRHFLGPVLAIGGVQLVAAMDGPVAVFALPRIQNELGLSDATRAWVITAYLLTFGGLILLGGRLGDAFGRKRVFIAGVALFTFASVLCGIAWNGPSLVVARLLHGVAAAIVTPTCTALLATTFPKGPARNAAIAVFGALASIGAVLGLVAGGLLTEISWRLAFLVNVPIGILVICVARGMLRETQRERMRLDVAGAVLATLTITATVFGLSMGPEKGWLSATTLGLGFAALAALLAFIFVERTAENPILPFSLFRDRDRIACFVAVFLCTGTSFTLTVLVAFYVQNIMGLSPAQAGVGFIPIAVAMALGTAVSSRVVMSLAPRLVVIGGCTLVLGAMVFGGLTLHGDMAYFPDLLVPIVIGAFGIGIINVPLGLSLIASVGPDRIGPTAAIIVMLQSVGGPAVLVVIQAVITWRIMQLGGTTGPVSGMTGAQLTALDHSYTHGVLWLGGVAVLLGAVALFIRYTSAQVAHARQAQKEFGDEFAD</sequence>
<organism evidence="9 10">
    <name type="scientific">Mycolicibacterium aurum</name>
    <name type="common">Mycobacterium aurum</name>
    <dbReference type="NCBI Taxonomy" id="1791"/>
    <lineage>
        <taxon>Bacteria</taxon>
        <taxon>Bacillati</taxon>
        <taxon>Actinomycetota</taxon>
        <taxon>Actinomycetes</taxon>
        <taxon>Mycobacteriales</taxon>
        <taxon>Mycobacteriaceae</taxon>
        <taxon>Mycolicibacterium</taxon>
    </lineage>
</organism>
<dbReference type="InterPro" id="IPR020846">
    <property type="entry name" value="MFS_dom"/>
</dbReference>
<feature type="transmembrane region" description="Helical" evidence="7">
    <location>
        <begin position="181"/>
        <end position="201"/>
    </location>
</feature>
<feature type="transmembrane region" description="Helical" evidence="7">
    <location>
        <begin position="344"/>
        <end position="362"/>
    </location>
</feature>
<evidence type="ECO:0000256" key="2">
    <source>
        <dbReference type="ARBA" id="ARBA00022448"/>
    </source>
</evidence>
<dbReference type="Proteomes" id="UP000279306">
    <property type="component" value="Chromosome"/>
</dbReference>
<keyword evidence="2" id="KW-0813">Transport</keyword>
<feature type="transmembrane region" description="Helical" evidence="7">
    <location>
        <begin position="61"/>
        <end position="81"/>
    </location>
</feature>
<feature type="domain" description="Major facilitator superfamily (MFS) profile" evidence="8">
    <location>
        <begin position="27"/>
        <end position="487"/>
    </location>
</feature>
<dbReference type="Gene3D" id="1.20.1250.20">
    <property type="entry name" value="MFS general substrate transporter like domains"/>
    <property type="match status" value="1"/>
</dbReference>
<reference evidence="9 10" key="1">
    <citation type="submission" date="2018-12" db="EMBL/GenBank/DDBJ databases">
        <authorList>
            <consortium name="Pathogen Informatics"/>
        </authorList>
    </citation>
    <scope>NUCLEOTIDE SEQUENCE [LARGE SCALE GENOMIC DNA]</scope>
    <source>
        <strain evidence="9 10">NCTC10437</strain>
    </source>
</reference>
<dbReference type="EMBL" id="LR134356">
    <property type="protein sequence ID" value="VEG55269.1"/>
    <property type="molecule type" value="Genomic_DNA"/>
</dbReference>
<protein>
    <submittedName>
        <fullName evidence="9">EfpA_1</fullName>
    </submittedName>
</protein>
<evidence type="ECO:0000313" key="9">
    <source>
        <dbReference type="EMBL" id="VEG55269.1"/>
    </source>
</evidence>
<dbReference type="PANTHER" id="PTHR42718:SF46">
    <property type="entry name" value="BLR6921 PROTEIN"/>
    <property type="match status" value="1"/>
</dbReference>
<feature type="transmembrane region" description="Helical" evidence="7">
    <location>
        <begin position="118"/>
        <end position="140"/>
    </location>
</feature>
<feature type="transmembrane region" description="Helical" evidence="7">
    <location>
        <begin position="374"/>
        <end position="397"/>
    </location>
</feature>
<dbReference type="STRING" id="1791.GCA_001049355_01039"/>
<dbReference type="InterPro" id="IPR011701">
    <property type="entry name" value="MFS"/>
</dbReference>
<dbReference type="GO" id="GO:0022857">
    <property type="term" value="F:transmembrane transporter activity"/>
    <property type="evidence" value="ECO:0007669"/>
    <property type="project" value="InterPro"/>
</dbReference>
<feature type="transmembrane region" description="Helical" evidence="7">
    <location>
        <begin position="409"/>
        <end position="431"/>
    </location>
</feature>
<gene>
    <name evidence="9" type="primary">stp_4</name>
    <name evidence="9" type="ORF">NCTC10437_02901</name>
</gene>
<accession>A0A448IS91</accession>
<evidence type="ECO:0000259" key="8">
    <source>
        <dbReference type="PROSITE" id="PS50850"/>
    </source>
</evidence>
<proteinExistence type="predicted"/>
<dbReference type="Pfam" id="PF07690">
    <property type="entry name" value="MFS_1"/>
    <property type="match status" value="1"/>
</dbReference>
<keyword evidence="5 7" id="KW-1133">Transmembrane helix</keyword>
<dbReference type="CDD" id="cd17321">
    <property type="entry name" value="MFS_MMR_MDR_like"/>
    <property type="match status" value="1"/>
</dbReference>
<evidence type="ECO:0000256" key="3">
    <source>
        <dbReference type="ARBA" id="ARBA00022475"/>
    </source>
</evidence>
<feature type="transmembrane region" description="Helical" evidence="7">
    <location>
        <begin position="213"/>
        <end position="232"/>
    </location>
</feature>
<dbReference type="KEGG" id="mauu:NCTC10437_02901"/>
<feature type="transmembrane region" description="Helical" evidence="7">
    <location>
        <begin position="152"/>
        <end position="175"/>
    </location>
</feature>
<dbReference type="GO" id="GO:0005886">
    <property type="term" value="C:plasma membrane"/>
    <property type="evidence" value="ECO:0007669"/>
    <property type="project" value="UniProtKB-SubCell"/>
</dbReference>
<dbReference type="Gene3D" id="1.20.1720.10">
    <property type="entry name" value="Multidrug resistance protein D"/>
    <property type="match status" value="1"/>
</dbReference>
<dbReference type="InterPro" id="IPR036259">
    <property type="entry name" value="MFS_trans_sf"/>
</dbReference>
<feature type="transmembrane region" description="Helical" evidence="7">
    <location>
        <begin position="280"/>
        <end position="304"/>
    </location>
</feature>
<feature type="transmembrane region" description="Helical" evidence="7">
    <location>
        <begin position="93"/>
        <end position="112"/>
    </location>
</feature>
<dbReference type="OrthoDB" id="4080117at2"/>
<evidence type="ECO:0000256" key="7">
    <source>
        <dbReference type="SAM" id="Phobius"/>
    </source>
</evidence>
<feature type="transmembrane region" description="Helical" evidence="7">
    <location>
        <begin position="463"/>
        <end position="483"/>
    </location>
</feature>
<feature type="transmembrane region" description="Helical" evidence="7">
    <location>
        <begin position="310"/>
        <end position="332"/>
    </location>
</feature>
<feature type="transmembrane region" description="Helical" evidence="7">
    <location>
        <begin position="238"/>
        <end position="260"/>
    </location>
</feature>
<keyword evidence="4 7" id="KW-0812">Transmembrane</keyword>
<evidence type="ECO:0000256" key="4">
    <source>
        <dbReference type="ARBA" id="ARBA00022692"/>
    </source>
</evidence>
<dbReference type="PROSITE" id="PS50850">
    <property type="entry name" value="MFS"/>
    <property type="match status" value="1"/>
</dbReference>
<evidence type="ECO:0000256" key="5">
    <source>
        <dbReference type="ARBA" id="ARBA00022989"/>
    </source>
</evidence>
<dbReference type="AlphaFoldDB" id="A0A448IS91"/>
<comment type="subcellular location">
    <subcellularLocation>
        <location evidence="1">Cell membrane</location>
        <topology evidence="1">Multi-pass membrane protein</topology>
    </subcellularLocation>
</comment>
<keyword evidence="6 7" id="KW-0472">Membrane</keyword>
<name>A0A448IS91_MYCAU</name>
<keyword evidence="10" id="KW-1185">Reference proteome</keyword>
<feature type="transmembrane region" description="Helical" evidence="7">
    <location>
        <begin position="24"/>
        <end position="49"/>
    </location>
</feature>
<dbReference type="PANTHER" id="PTHR42718">
    <property type="entry name" value="MAJOR FACILITATOR SUPERFAMILY MULTIDRUG TRANSPORTER MFSC"/>
    <property type="match status" value="1"/>
</dbReference>
<dbReference type="SUPFAM" id="SSF103473">
    <property type="entry name" value="MFS general substrate transporter"/>
    <property type="match status" value="1"/>
</dbReference>
<evidence type="ECO:0000256" key="6">
    <source>
        <dbReference type="ARBA" id="ARBA00023136"/>
    </source>
</evidence>